<dbReference type="EMBL" id="CP155618">
    <property type="protein sequence ID" value="XBL13014.1"/>
    <property type="molecule type" value="Genomic_DNA"/>
</dbReference>
<proteinExistence type="inferred from homology"/>
<keyword evidence="5" id="KW-0521">NADP</keyword>
<comment type="cofactor">
    <cofactor evidence="1">
        <name>FMN</name>
        <dbReference type="ChEBI" id="CHEBI:58210"/>
    </cofactor>
</comment>
<organism evidence="8 9">
    <name type="scientific">Mariniflexile litorale</name>
    <dbReference type="NCBI Taxonomy" id="3045158"/>
    <lineage>
        <taxon>Bacteria</taxon>
        <taxon>Pseudomonadati</taxon>
        <taxon>Bacteroidota</taxon>
        <taxon>Flavobacteriia</taxon>
        <taxon>Flavobacteriales</taxon>
        <taxon>Flavobacteriaceae</taxon>
        <taxon>Mariniflexile</taxon>
    </lineage>
</organism>
<evidence type="ECO:0000256" key="1">
    <source>
        <dbReference type="ARBA" id="ARBA00001917"/>
    </source>
</evidence>
<dbReference type="Proteomes" id="UP001224325">
    <property type="component" value="Chromosome"/>
</dbReference>
<dbReference type="SUPFAM" id="SSF55469">
    <property type="entry name" value="FMN-dependent nitroreductase-like"/>
    <property type="match status" value="1"/>
</dbReference>
<keyword evidence="6" id="KW-0560">Oxidoreductase</keyword>
<feature type="domain" description="Nitroreductase" evidence="7">
    <location>
        <begin position="8"/>
        <end position="184"/>
    </location>
</feature>
<accession>A0AAU7EAH0</accession>
<dbReference type="InterPro" id="IPR000415">
    <property type="entry name" value="Nitroreductase-like"/>
</dbReference>
<dbReference type="KEGG" id="mlil:QLS71_011830"/>
<evidence type="ECO:0000256" key="3">
    <source>
        <dbReference type="ARBA" id="ARBA00022630"/>
    </source>
</evidence>
<reference evidence="8" key="1">
    <citation type="submission" date="2024-04" db="EMBL/GenBank/DDBJ databases">
        <title>Mariniflexile litorale, isolated from the shallow sediments of the Sea of Japan.</title>
        <authorList>
            <person name="Romanenko L."/>
            <person name="Isaeva M."/>
        </authorList>
    </citation>
    <scope>NUCLEOTIDE SEQUENCE [LARGE SCALE GENOMIC DNA]</scope>
    <source>
        <strain evidence="8">KMM 9835</strain>
    </source>
</reference>
<dbReference type="PANTHER" id="PTHR43673:SF2">
    <property type="entry name" value="NITROREDUCTASE"/>
    <property type="match status" value="1"/>
</dbReference>
<protein>
    <submittedName>
        <fullName evidence="8">Nitroreductase family protein</fullName>
    </submittedName>
</protein>
<evidence type="ECO:0000313" key="9">
    <source>
        <dbReference type="Proteomes" id="UP001224325"/>
    </source>
</evidence>
<keyword evidence="3" id="KW-0285">Flavoprotein</keyword>
<dbReference type="InterPro" id="IPR033878">
    <property type="entry name" value="NfsB-like"/>
</dbReference>
<evidence type="ECO:0000256" key="4">
    <source>
        <dbReference type="ARBA" id="ARBA00022643"/>
    </source>
</evidence>
<gene>
    <name evidence="8" type="ORF">QLS71_011830</name>
</gene>
<evidence type="ECO:0000313" key="8">
    <source>
        <dbReference type="EMBL" id="XBL13014.1"/>
    </source>
</evidence>
<evidence type="ECO:0000256" key="2">
    <source>
        <dbReference type="ARBA" id="ARBA00007118"/>
    </source>
</evidence>
<keyword evidence="4" id="KW-0288">FMN</keyword>
<comment type="similarity">
    <text evidence="2">Belongs to the nitroreductase family.</text>
</comment>
<keyword evidence="9" id="KW-1185">Reference proteome</keyword>
<evidence type="ECO:0000259" key="7">
    <source>
        <dbReference type="Pfam" id="PF00881"/>
    </source>
</evidence>
<dbReference type="InterPro" id="IPR029479">
    <property type="entry name" value="Nitroreductase"/>
</dbReference>
<evidence type="ECO:0000256" key="6">
    <source>
        <dbReference type="ARBA" id="ARBA00023002"/>
    </source>
</evidence>
<dbReference type="Gene3D" id="3.40.109.10">
    <property type="entry name" value="NADH Oxidase"/>
    <property type="match status" value="1"/>
</dbReference>
<name>A0AAU7EAH0_9FLAO</name>
<dbReference type="Pfam" id="PF00881">
    <property type="entry name" value="Nitroreductase"/>
    <property type="match status" value="1"/>
</dbReference>
<dbReference type="AlphaFoldDB" id="A0AAU7EAH0"/>
<dbReference type="PANTHER" id="PTHR43673">
    <property type="entry name" value="NAD(P)H NITROREDUCTASE YDGI-RELATED"/>
    <property type="match status" value="1"/>
</dbReference>
<evidence type="ECO:0000256" key="5">
    <source>
        <dbReference type="ARBA" id="ARBA00022857"/>
    </source>
</evidence>
<dbReference type="GO" id="GO:0016491">
    <property type="term" value="F:oxidoreductase activity"/>
    <property type="evidence" value="ECO:0007669"/>
    <property type="project" value="UniProtKB-KW"/>
</dbReference>
<dbReference type="RefSeq" id="WP_308993462.1">
    <property type="nucleotide sequence ID" value="NZ_CP155618.1"/>
</dbReference>
<sequence length="210" mass="23669">MEIIEAMKWRYATKRMSGKKIPDNTINKIIEAMHLAPSGIGLQPYEIISITNSELKSKIEPIAFNQKQIVESSHLLVFAAWDTYSKERIDGVFDYLAKQRNIPIEKTSGQRNFSKQFFGAMSDENNFHHAAKQAHIALGIAILTAALEGIDATPMEGFDPMALDELLGLKEKGLKSSMLLALGYRDDSNDWNLNLKKVRKPLSEFLTEIK</sequence>
<dbReference type="CDD" id="cd02149">
    <property type="entry name" value="NfsB-like"/>
    <property type="match status" value="1"/>
</dbReference>